<keyword evidence="2" id="KW-1185">Reference proteome</keyword>
<gene>
    <name evidence="1" type="ORF">Tco_0890437</name>
</gene>
<dbReference type="Proteomes" id="UP001151760">
    <property type="component" value="Unassembled WGS sequence"/>
</dbReference>
<name>A0ABQ5C024_9ASTR</name>
<accession>A0ABQ5C024</accession>
<reference evidence="1" key="1">
    <citation type="journal article" date="2022" name="Int. J. Mol. Sci.">
        <title>Draft Genome of Tanacetum Coccineum: Genomic Comparison of Closely Related Tanacetum-Family Plants.</title>
        <authorList>
            <person name="Yamashiro T."/>
            <person name="Shiraishi A."/>
            <person name="Nakayama K."/>
            <person name="Satake H."/>
        </authorList>
    </citation>
    <scope>NUCLEOTIDE SEQUENCE</scope>
</reference>
<reference evidence="1" key="2">
    <citation type="submission" date="2022-01" db="EMBL/GenBank/DDBJ databases">
        <authorList>
            <person name="Yamashiro T."/>
            <person name="Shiraishi A."/>
            <person name="Satake H."/>
            <person name="Nakayama K."/>
        </authorList>
    </citation>
    <scope>NUCLEOTIDE SEQUENCE</scope>
</reference>
<comment type="caution">
    <text evidence="1">The sequence shown here is derived from an EMBL/GenBank/DDBJ whole genome shotgun (WGS) entry which is preliminary data.</text>
</comment>
<organism evidence="1 2">
    <name type="scientific">Tanacetum coccineum</name>
    <dbReference type="NCBI Taxonomy" id="301880"/>
    <lineage>
        <taxon>Eukaryota</taxon>
        <taxon>Viridiplantae</taxon>
        <taxon>Streptophyta</taxon>
        <taxon>Embryophyta</taxon>
        <taxon>Tracheophyta</taxon>
        <taxon>Spermatophyta</taxon>
        <taxon>Magnoliopsida</taxon>
        <taxon>eudicotyledons</taxon>
        <taxon>Gunneridae</taxon>
        <taxon>Pentapetalae</taxon>
        <taxon>asterids</taxon>
        <taxon>campanulids</taxon>
        <taxon>Asterales</taxon>
        <taxon>Asteraceae</taxon>
        <taxon>Asteroideae</taxon>
        <taxon>Anthemideae</taxon>
        <taxon>Anthemidinae</taxon>
        <taxon>Tanacetum</taxon>
    </lineage>
</organism>
<evidence type="ECO:0000313" key="2">
    <source>
        <dbReference type="Proteomes" id="UP001151760"/>
    </source>
</evidence>
<dbReference type="EMBL" id="BQNB010013809">
    <property type="protein sequence ID" value="GJT20500.1"/>
    <property type="molecule type" value="Genomic_DNA"/>
</dbReference>
<evidence type="ECO:0000313" key="1">
    <source>
        <dbReference type="EMBL" id="GJT20500.1"/>
    </source>
</evidence>
<sequence>MALDTLVKRVQHRGSSVVPRIMRKNLNGNATKNILASIIKDVVKDSFGVAIRTSKTHMARRESWWLCEDVQSKVAVKQAMFSELLSCREGNHEERSMAREKYKEAKKKAKKLVAQPKEKAYEELYKKLDSK</sequence>
<proteinExistence type="predicted"/>
<protein>
    <submittedName>
        <fullName evidence="1">Uncharacterized protein</fullName>
    </submittedName>
</protein>